<evidence type="ECO:0000256" key="3">
    <source>
        <dbReference type="ARBA" id="ARBA00022833"/>
    </source>
</evidence>
<dbReference type="GO" id="GO:0005739">
    <property type="term" value="C:mitochondrion"/>
    <property type="evidence" value="ECO:0007669"/>
    <property type="project" value="TreeGrafter"/>
</dbReference>
<evidence type="ECO:0000259" key="5">
    <source>
        <dbReference type="PROSITE" id="PS51501"/>
    </source>
</evidence>
<reference evidence="6" key="2">
    <citation type="journal article" date="2023" name="Infect Dis Poverty">
        <title>Chromosome-scale genome of the human blood fluke Schistosoma mekongi and its implications for public health.</title>
        <authorList>
            <person name="Zhou M."/>
            <person name="Xu L."/>
            <person name="Xu D."/>
            <person name="Chen W."/>
            <person name="Khan J."/>
            <person name="Hu Y."/>
            <person name="Huang H."/>
            <person name="Wei H."/>
            <person name="Zhang Y."/>
            <person name="Chusongsang P."/>
            <person name="Tanasarnprasert K."/>
            <person name="Hu X."/>
            <person name="Limpanont Y."/>
            <person name="Lv Z."/>
        </authorList>
    </citation>
    <scope>NUCLEOTIDE SEQUENCE</scope>
    <source>
        <strain evidence="6">LV_2022a</strain>
    </source>
</reference>
<organism evidence="6 7">
    <name type="scientific">Schistosoma mekongi</name>
    <name type="common">Parasitic worm</name>
    <dbReference type="NCBI Taxonomy" id="38744"/>
    <lineage>
        <taxon>Eukaryota</taxon>
        <taxon>Metazoa</taxon>
        <taxon>Spiralia</taxon>
        <taxon>Lophotrochozoa</taxon>
        <taxon>Platyhelminthes</taxon>
        <taxon>Trematoda</taxon>
        <taxon>Digenea</taxon>
        <taxon>Strigeidida</taxon>
        <taxon>Schistosomatoidea</taxon>
        <taxon>Schistosomatidae</taxon>
        <taxon>Schistosoma</taxon>
    </lineage>
</organism>
<gene>
    <name evidence="6" type="ORF">MN116_004919</name>
</gene>
<accession>A0AAE1ZCH6</accession>
<dbReference type="GO" id="GO:0006457">
    <property type="term" value="P:protein folding"/>
    <property type="evidence" value="ECO:0007669"/>
    <property type="project" value="TreeGrafter"/>
</dbReference>
<dbReference type="GO" id="GO:0008270">
    <property type="term" value="F:zinc ion binding"/>
    <property type="evidence" value="ECO:0007669"/>
    <property type="project" value="UniProtKB-KW"/>
</dbReference>
<evidence type="ECO:0000256" key="2">
    <source>
        <dbReference type="ARBA" id="ARBA00022771"/>
    </source>
</evidence>
<dbReference type="Pfam" id="PF05180">
    <property type="entry name" value="zf-DNL"/>
    <property type="match status" value="1"/>
</dbReference>
<evidence type="ECO:0000313" key="7">
    <source>
        <dbReference type="Proteomes" id="UP001292079"/>
    </source>
</evidence>
<dbReference type="PANTHER" id="PTHR20922:SF13">
    <property type="entry name" value="DNL-TYPE ZINC FINGER PROTEIN"/>
    <property type="match status" value="1"/>
</dbReference>
<keyword evidence="3" id="KW-0862">Zinc</keyword>
<protein>
    <recommendedName>
        <fullName evidence="5">DNL-type domain-containing protein</fullName>
    </recommendedName>
</protein>
<keyword evidence="7" id="KW-1185">Reference proteome</keyword>
<feature type="domain" description="DNL-type" evidence="5">
    <location>
        <begin position="84"/>
        <end position="157"/>
    </location>
</feature>
<keyword evidence="1" id="KW-0479">Metal-binding</keyword>
<dbReference type="Proteomes" id="UP001292079">
    <property type="component" value="Unassembled WGS sequence"/>
</dbReference>
<dbReference type="GO" id="GO:0050821">
    <property type="term" value="P:protein stabilization"/>
    <property type="evidence" value="ECO:0007669"/>
    <property type="project" value="TreeGrafter"/>
</dbReference>
<dbReference type="InterPro" id="IPR007853">
    <property type="entry name" value="Znf_DNL-typ"/>
</dbReference>
<sequence>MSFPQIRIPILSAQLFRCYAFTFSRSLSSRYLYNIHSSNNRRVVCDLIQHRRSLCSDTSSNSQLKLSVATTSKSSEFVGDEDNEIKGKMYIEFTCKKCTTRSGKYFSKLAYEKGIVIIRCDGCQSLHLIADNLGWIKDKHWKLEDCVKVDKKSVCIA</sequence>
<reference evidence="6" key="1">
    <citation type="submission" date="2022-04" db="EMBL/GenBank/DDBJ databases">
        <authorList>
            <person name="Xu L."/>
            <person name="Lv Z."/>
        </authorList>
    </citation>
    <scope>NUCLEOTIDE SEQUENCE</scope>
    <source>
        <strain evidence="6">LV_2022a</strain>
    </source>
</reference>
<evidence type="ECO:0000256" key="1">
    <source>
        <dbReference type="ARBA" id="ARBA00022723"/>
    </source>
</evidence>
<keyword evidence="2 4" id="KW-0863">Zinc-finger</keyword>
<dbReference type="PROSITE" id="PS51501">
    <property type="entry name" value="ZF_DNL"/>
    <property type="match status" value="1"/>
</dbReference>
<dbReference type="GO" id="GO:0030150">
    <property type="term" value="P:protein import into mitochondrial matrix"/>
    <property type="evidence" value="ECO:0007669"/>
    <property type="project" value="TreeGrafter"/>
</dbReference>
<dbReference type="AlphaFoldDB" id="A0AAE1ZCH6"/>
<evidence type="ECO:0000256" key="4">
    <source>
        <dbReference type="PROSITE-ProRule" id="PRU00834"/>
    </source>
</evidence>
<comment type="caution">
    <text evidence="6">The sequence shown here is derived from an EMBL/GenBank/DDBJ whole genome shotgun (WGS) entry which is preliminary data.</text>
</comment>
<evidence type="ECO:0000313" key="6">
    <source>
        <dbReference type="EMBL" id="KAK4471496.1"/>
    </source>
</evidence>
<name>A0AAE1ZCH6_SCHME</name>
<dbReference type="PANTHER" id="PTHR20922">
    <property type="entry name" value="DNL-TYPE ZINC FINGER PROTEIN"/>
    <property type="match status" value="1"/>
</dbReference>
<proteinExistence type="predicted"/>
<dbReference type="InterPro" id="IPR024158">
    <property type="entry name" value="Mt_import_TIM15"/>
</dbReference>
<dbReference type="GO" id="GO:0051087">
    <property type="term" value="F:protein-folding chaperone binding"/>
    <property type="evidence" value="ECO:0007669"/>
    <property type="project" value="TreeGrafter"/>
</dbReference>
<dbReference type="EMBL" id="JALJAT010000003">
    <property type="protein sequence ID" value="KAK4471496.1"/>
    <property type="molecule type" value="Genomic_DNA"/>
</dbReference>